<dbReference type="InterPro" id="IPR050791">
    <property type="entry name" value="Aldo-Keto_reductase"/>
</dbReference>
<dbReference type="Pfam" id="PF00248">
    <property type="entry name" value="Aldo_ket_red"/>
    <property type="match status" value="1"/>
</dbReference>
<keyword evidence="4" id="KW-1185">Reference proteome</keyword>
<dbReference type="EMBL" id="BRXU01000006">
    <property type="protein sequence ID" value="GLC52517.1"/>
    <property type="molecule type" value="Genomic_DNA"/>
</dbReference>
<dbReference type="SUPFAM" id="SSF51430">
    <property type="entry name" value="NAD(P)-linked oxidoreductase"/>
    <property type="match status" value="1"/>
</dbReference>
<dbReference type="GO" id="GO:0016491">
    <property type="term" value="F:oxidoreductase activity"/>
    <property type="evidence" value="ECO:0007669"/>
    <property type="project" value="UniProtKB-KW"/>
</dbReference>
<dbReference type="Gene3D" id="3.20.20.100">
    <property type="entry name" value="NADP-dependent oxidoreductase domain"/>
    <property type="match status" value="1"/>
</dbReference>
<dbReference type="PANTHER" id="PTHR43625">
    <property type="entry name" value="AFLATOXIN B1 ALDEHYDE REDUCTASE"/>
    <property type="match status" value="1"/>
</dbReference>
<evidence type="ECO:0000256" key="1">
    <source>
        <dbReference type="ARBA" id="ARBA00023002"/>
    </source>
</evidence>
<dbReference type="Proteomes" id="UP001165080">
    <property type="component" value="Unassembled WGS sequence"/>
</dbReference>
<evidence type="ECO:0000313" key="3">
    <source>
        <dbReference type="EMBL" id="GLC52517.1"/>
    </source>
</evidence>
<sequence length="397" mass="43359">MSALQLRRCGQRRTELGSTQPFKGLNRCRSRRQAFQPVQAFWQQLLPGRSKAPGPSGPAERQLYRPSEMVPLGDLKVSPMGLGTWSWGNRFLWGYDESQDPELQQLFNLVVSSGINVFDTADSYGTGRLNGKSELLLGQFIREYPGSDRVRDGLHVATKFAAYPWRVLPGNVVAACRGSLRRLGLEQLSVGQLHWSTANYQPLQELALQAGLADCYEQGLVREVGVSNYGPEQLRKIHAALGKRGVPLASAQIQFSLLSWGTAQQDLKSLCDDLGVTVIAYSPLALGLLSGKYSLESGRLPEGPRAALFRQLLPEVAPLVEVVGLVAQERRKTPAQVAINWCMCKGTVPIPGAKDLGQARENLGALGWRLGAGEVAELDRAAAGIKKGMVQNIFQTK</sequence>
<reference evidence="3 4" key="1">
    <citation type="journal article" date="2023" name="Commun. Biol.">
        <title>Reorganization of the ancestral sex-determining regions during the evolution of trioecy in Pleodorina starrii.</title>
        <authorList>
            <person name="Takahashi K."/>
            <person name="Suzuki S."/>
            <person name="Kawai-Toyooka H."/>
            <person name="Yamamoto K."/>
            <person name="Hamaji T."/>
            <person name="Ootsuki R."/>
            <person name="Yamaguchi H."/>
            <person name="Kawachi M."/>
            <person name="Higashiyama T."/>
            <person name="Nozaki H."/>
        </authorList>
    </citation>
    <scope>NUCLEOTIDE SEQUENCE [LARGE SCALE GENOMIC DNA]</scope>
    <source>
        <strain evidence="3 4">NIES-4479</strain>
    </source>
</reference>
<gene>
    <name evidence="3" type="primary">PLEST003349</name>
    <name evidence="3" type="ORF">PLESTB_000638500</name>
</gene>
<dbReference type="AlphaFoldDB" id="A0A9W6BHZ8"/>
<comment type="caution">
    <text evidence="3">The sequence shown here is derived from an EMBL/GenBank/DDBJ whole genome shotgun (WGS) entry which is preliminary data.</text>
</comment>
<feature type="domain" description="NADP-dependent oxidoreductase" evidence="2">
    <location>
        <begin position="79"/>
        <end position="381"/>
    </location>
</feature>
<dbReference type="PROSITE" id="PS00062">
    <property type="entry name" value="ALDOKETO_REDUCTASE_2"/>
    <property type="match status" value="1"/>
</dbReference>
<evidence type="ECO:0000259" key="2">
    <source>
        <dbReference type="Pfam" id="PF00248"/>
    </source>
</evidence>
<dbReference type="GO" id="GO:0005737">
    <property type="term" value="C:cytoplasm"/>
    <property type="evidence" value="ECO:0007669"/>
    <property type="project" value="TreeGrafter"/>
</dbReference>
<name>A0A9W6BHZ8_9CHLO</name>
<keyword evidence="1" id="KW-0560">Oxidoreductase</keyword>
<dbReference type="InterPro" id="IPR023210">
    <property type="entry name" value="NADP_OxRdtase_dom"/>
</dbReference>
<proteinExistence type="predicted"/>
<organism evidence="3 4">
    <name type="scientific">Pleodorina starrii</name>
    <dbReference type="NCBI Taxonomy" id="330485"/>
    <lineage>
        <taxon>Eukaryota</taxon>
        <taxon>Viridiplantae</taxon>
        <taxon>Chlorophyta</taxon>
        <taxon>core chlorophytes</taxon>
        <taxon>Chlorophyceae</taxon>
        <taxon>CS clade</taxon>
        <taxon>Chlamydomonadales</taxon>
        <taxon>Volvocaceae</taxon>
        <taxon>Pleodorina</taxon>
    </lineage>
</organism>
<dbReference type="PANTHER" id="PTHR43625:SF5">
    <property type="entry name" value="PYRIDOXAL REDUCTASE, CHLOROPLASTIC"/>
    <property type="match status" value="1"/>
</dbReference>
<protein>
    <recommendedName>
        <fullName evidence="2">NADP-dependent oxidoreductase domain-containing protein</fullName>
    </recommendedName>
</protein>
<dbReference type="CDD" id="cd19093">
    <property type="entry name" value="AKR_AtPLR-like"/>
    <property type="match status" value="1"/>
</dbReference>
<evidence type="ECO:0000313" key="4">
    <source>
        <dbReference type="Proteomes" id="UP001165080"/>
    </source>
</evidence>
<dbReference type="InterPro" id="IPR036812">
    <property type="entry name" value="NAD(P)_OxRdtase_dom_sf"/>
</dbReference>
<dbReference type="InterPro" id="IPR018170">
    <property type="entry name" value="Aldo/ket_reductase_CS"/>
</dbReference>
<accession>A0A9W6BHZ8</accession>